<keyword evidence="5" id="KW-0472">Membrane</keyword>
<dbReference type="CDD" id="cd07984">
    <property type="entry name" value="LPLAT_LABLAT-like"/>
    <property type="match status" value="1"/>
</dbReference>
<dbReference type="PANTHER" id="PTHR30606">
    <property type="entry name" value="LIPID A BIOSYNTHESIS LAUROYL ACYLTRANSFERASE"/>
    <property type="match status" value="1"/>
</dbReference>
<evidence type="ECO:0000256" key="5">
    <source>
        <dbReference type="ARBA" id="ARBA00023136"/>
    </source>
</evidence>
<keyword evidence="3" id="KW-0997">Cell inner membrane</keyword>
<dbReference type="InterPro" id="IPR004960">
    <property type="entry name" value="LipA_acyltrans"/>
</dbReference>
<comment type="subcellular location">
    <subcellularLocation>
        <location evidence="1">Cell inner membrane</location>
    </subcellularLocation>
</comment>
<keyword evidence="2" id="KW-1003">Cell membrane</keyword>
<dbReference type="GO" id="GO:0016746">
    <property type="term" value="F:acyltransferase activity"/>
    <property type="evidence" value="ECO:0007669"/>
    <property type="project" value="UniProtKB-KW"/>
</dbReference>
<comment type="caution">
    <text evidence="7">The sequence shown here is derived from an EMBL/GenBank/DDBJ whole genome shotgun (WGS) entry which is preliminary data.</text>
</comment>
<evidence type="ECO:0000313" key="8">
    <source>
        <dbReference type="Proteomes" id="UP001529369"/>
    </source>
</evidence>
<keyword evidence="4" id="KW-0808">Transferase</keyword>
<dbReference type="Pfam" id="PF03279">
    <property type="entry name" value="Lip_A_acyltrans"/>
    <property type="match status" value="1"/>
</dbReference>
<evidence type="ECO:0000256" key="3">
    <source>
        <dbReference type="ARBA" id="ARBA00022519"/>
    </source>
</evidence>
<dbReference type="RefSeq" id="WP_290318684.1">
    <property type="nucleotide sequence ID" value="NZ_JAUFPN010000182.1"/>
</dbReference>
<keyword evidence="6 7" id="KW-0012">Acyltransferase</keyword>
<reference evidence="8" key="1">
    <citation type="journal article" date="2019" name="Int. J. Syst. Evol. Microbiol.">
        <title>The Global Catalogue of Microorganisms (GCM) 10K type strain sequencing project: providing services to taxonomists for standard genome sequencing and annotation.</title>
        <authorList>
            <consortium name="The Broad Institute Genomics Platform"/>
            <consortium name="The Broad Institute Genome Sequencing Center for Infectious Disease"/>
            <person name="Wu L."/>
            <person name="Ma J."/>
        </authorList>
    </citation>
    <scope>NUCLEOTIDE SEQUENCE [LARGE SCALE GENOMIC DNA]</scope>
    <source>
        <strain evidence="8">CECT 7131</strain>
    </source>
</reference>
<keyword evidence="8" id="KW-1185">Reference proteome</keyword>
<sequence length="309" mass="32713">MKRVLFQAEYAAARLLFVLARWLGPRRASDFGGWLARSLGPLLPVSGVARRNLARALPRLPVAERAAVLRGMWDNLGRTVAEMPHIAALRWEVVGAEHLAPIAARGGPAIMVSGHLANWEVLPPALAALGIRMGSVYRAADNRAVDALVNGCRAAAIAGEPLPLFPKGSAGARAALRFLAQGGVLGMLADQKLNDGIAVPLLGLPAMTAPAPAQLALRFGCPVIPGRIERLGPCRFRMVVEPPLPLPGGDKQAAIRALTLAINDRLSAWITARPAEWLWLHRRWPPPGALPAAAPLPGLAADGEPVEGR</sequence>
<dbReference type="EMBL" id="JAUFPN010000182">
    <property type="protein sequence ID" value="MDN3566731.1"/>
    <property type="molecule type" value="Genomic_DNA"/>
</dbReference>
<organism evidence="7 8">
    <name type="scientific">Paeniroseomonas aquatica</name>
    <dbReference type="NCBI Taxonomy" id="373043"/>
    <lineage>
        <taxon>Bacteria</taxon>
        <taxon>Pseudomonadati</taxon>
        <taxon>Pseudomonadota</taxon>
        <taxon>Alphaproteobacteria</taxon>
        <taxon>Acetobacterales</taxon>
        <taxon>Acetobacteraceae</taxon>
        <taxon>Paeniroseomonas</taxon>
    </lineage>
</organism>
<evidence type="ECO:0000256" key="6">
    <source>
        <dbReference type="ARBA" id="ARBA00023315"/>
    </source>
</evidence>
<protein>
    <submittedName>
        <fullName evidence="7">Lauroyl acyltransferase</fullName>
    </submittedName>
</protein>
<accession>A0ABT8ABA4</accession>
<proteinExistence type="predicted"/>
<evidence type="ECO:0000256" key="4">
    <source>
        <dbReference type="ARBA" id="ARBA00022679"/>
    </source>
</evidence>
<evidence type="ECO:0000256" key="2">
    <source>
        <dbReference type="ARBA" id="ARBA00022475"/>
    </source>
</evidence>
<evidence type="ECO:0000313" key="7">
    <source>
        <dbReference type="EMBL" id="MDN3566731.1"/>
    </source>
</evidence>
<name>A0ABT8ABA4_9PROT</name>
<dbReference type="PANTHER" id="PTHR30606:SF9">
    <property type="entry name" value="LIPID A BIOSYNTHESIS LAUROYLTRANSFERASE"/>
    <property type="match status" value="1"/>
</dbReference>
<dbReference type="Proteomes" id="UP001529369">
    <property type="component" value="Unassembled WGS sequence"/>
</dbReference>
<gene>
    <name evidence="7" type="ORF">QWZ14_20340</name>
</gene>
<evidence type="ECO:0000256" key="1">
    <source>
        <dbReference type="ARBA" id="ARBA00004533"/>
    </source>
</evidence>